<dbReference type="Proteomes" id="UP001141253">
    <property type="component" value="Chromosome 1"/>
</dbReference>
<dbReference type="EMBL" id="JAPFFI010000005">
    <property type="protein sequence ID" value="KAJ6393359.1"/>
    <property type="molecule type" value="Genomic_DNA"/>
</dbReference>
<feature type="compositionally biased region" description="Basic residues" evidence="1">
    <location>
        <begin position="13"/>
        <end position="22"/>
    </location>
</feature>
<name>A0ABQ9C366_9ROSI</name>
<accession>A0ABQ9C366</accession>
<feature type="region of interest" description="Disordered" evidence="1">
    <location>
        <begin position="1"/>
        <end position="22"/>
    </location>
</feature>
<proteinExistence type="predicted"/>
<sequence>MKANSTLQFQNSHSRRQRRNSKVKKVLLKELHQIRKCKGEKTSRVGNVRRRGNQKRWCYVLLVKKKTEFCISQNKRITVQEICVETLYQKLQLMVSFSPSSF</sequence>
<evidence type="ECO:0000313" key="2">
    <source>
        <dbReference type="EMBL" id="KAJ6393359.1"/>
    </source>
</evidence>
<reference evidence="2" key="1">
    <citation type="submission" date="2022-10" db="EMBL/GenBank/DDBJ databases">
        <authorList>
            <person name="Hyden B.L."/>
            <person name="Feng K."/>
            <person name="Yates T."/>
            <person name="Jawdy S."/>
            <person name="Smart L.B."/>
            <person name="Muchero W."/>
        </authorList>
    </citation>
    <scope>NUCLEOTIDE SEQUENCE</scope>
    <source>
        <tissue evidence="2">Shoot tip</tissue>
    </source>
</reference>
<protein>
    <recommendedName>
        <fullName evidence="4">Ribosomal protein L20</fullName>
    </recommendedName>
</protein>
<organism evidence="2 3">
    <name type="scientific">Salix suchowensis</name>
    <dbReference type="NCBI Taxonomy" id="1278906"/>
    <lineage>
        <taxon>Eukaryota</taxon>
        <taxon>Viridiplantae</taxon>
        <taxon>Streptophyta</taxon>
        <taxon>Embryophyta</taxon>
        <taxon>Tracheophyta</taxon>
        <taxon>Spermatophyta</taxon>
        <taxon>Magnoliopsida</taxon>
        <taxon>eudicotyledons</taxon>
        <taxon>Gunneridae</taxon>
        <taxon>Pentapetalae</taxon>
        <taxon>rosids</taxon>
        <taxon>fabids</taxon>
        <taxon>Malpighiales</taxon>
        <taxon>Salicaceae</taxon>
        <taxon>Saliceae</taxon>
        <taxon>Salix</taxon>
    </lineage>
</organism>
<keyword evidence="3" id="KW-1185">Reference proteome</keyword>
<evidence type="ECO:0000313" key="3">
    <source>
        <dbReference type="Proteomes" id="UP001141253"/>
    </source>
</evidence>
<evidence type="ECO:0000256" key="1">
    <source>
        <dbReference type="SAM" id="MobiDB-lite"/>
    </source>
</evidence>
<evidence type="ECO:0008006" key="4">
    <source>
        <dbReference type="Google" id="ProtNLM"/>
    </source>
</evidence>
<comment type="caution">
    <text evidence="2">The sequence shown here is derived from an EMBL/GenBank/DDBJ whole genome shotgun (WGS) entry which is preliminary data.</text>
</comment>
<reference evidence="2" key="2">
    <citation type="journal article" date="2023" name="Int. J. Mol. Sci.">
        <title>De Novo Assembly and Annotation of 11 Diverse Shrub Willow (Salix) Genomes Reveals Novel Gene Organization in Sex-Linked Regions.</title>
        <authorList>
            <person name="Hyden B."/>
            <person name="Feng K."/>
            <person name="Yates T.B."/>
            <person name="Jawdy S."/>
            <person name="Cereghino C."/>
            <person name="Smart L.B."/>
            <person name="Muchero W."/>
        </authorList>
    </citation>
    <scope>NUCLEOTIDE SEQUENCE</scope>
    <source>
        <tissue evidence="2">Shoot tip</tissue>
    </source>
</reference>
<gene>
    <name evidence="2" type="ORF">OIU77_022761</name>
</gene>